<gene>
    <name evidence="1" type="ORF">L6164_024309</name>
</gene>
<proteinExistence type="predicted"/>
<dbReference type="EMBL" id="CM039435">
    <property type="protein sequence ID" value="KAI4316319.1"/>
    <property type="molecule type" value="Genomic_DNA"/>
</dbReference>
<dbReference type="Proteomes" id="UP000828941">
    <property type="component" value="Chromosome 10"/>
</dbReference>
<sequence>MSLIAEAPGFLQVYSDVSVKRFNPEIAPNSAEFSNGYKSKDVIVDPSKPITTRIFLPDSPSSSVQLPILLYFQGDGFCIGYHHFLGNFSVTSQSIVLTVDYRLTPEHGLPTAYEDCHTTLEWLSQRAKTEP</sequence>
<accession>A0ACB9LWW0</accession>
<comment type="caution">
    <text evidence="1">The sequence shown here is derived from an EMBL/GenBank/DDBJ whole genome shotgun (WGS) entry which is preliminary data.</text>
</comment>
<evidence type="ECO:0000313" key="1">
    <source>
        <dbReference type="EMBL" id="KAI4316319.1"/>
    </source>
</evidence>
<keyword evidence="2" id="KW-1185">Reference proteome</keyword>
<evidence type="ECO:0000313" key="2">
    <source>
        <dbReference type="Proteomes" id="UP000828941"/>
    </source>
</evidence>
<organism evidence="1 2">
    <name type="scientific">Bauhinia variegata</name>
    <name type="common">Purple orchid tree</name>
    <name type="synonym">Phanera variegata</name>
    <dbReference type="NCBI Taxonomy" id="167791"/>
    <lineage>
        <taxon>Eukaryota</taxon>
        <taxon>Viridiplantae</taxon>
        <taxon>Streptophyta</taxon>
        <taxon>Embryophyta</taxon>
        <taxon>Tracheophyta</taxon>
        <taxon>Spermatophyta</taxon>
        <taxon>Magnoliopsida</taxon>
        <taxon>eudicotyledons</taxon>
        <taxon>Gunneridae</taxon>
        <taxon>Pentapetalae</taxon>
        <taxon>rosids</taxon>
        <taxon>fabids</taxon>
        <taxon>Fabales</taxon>
        <taxon>Fabaceae</taxon>
        <taxon>Cercidoideae</taxon>
        <taxon>Cercideae</taxon>
        <taxon>Bauhiniinae</taxon>
        <taxon>Bauhinia</taxon>
    </lineage>
</organism>
<protein>
    <submittedName>
        <fullName evidence="1">Uncharacterized protein</fullName>
    </submittedName>
</protein>
<name>A0ACB9LWW0_BAUVA</name>
<reference evidence="1 2" key="1">
    <citation type="journal article" date="2022" name="DNA Res.">
        <title>Chromosomal-level genome assembly of the orchid tree Bauhinia variegata (Leguminosae; Cercidoideae) supports the allotetraploid origin hypothesis of Bauhinia.</title>
        <authorList>
            <person name="Zhong Y."/>
            <person name="Chen Y."/>
            <person name="Zheng D."/>
            <person name="Pang J."/>
            <person name="Liu Y."/>
            <person name="Luo S."/>
            <person name="Meng S."/>
            <person name="Qian L."/>
            <person name="Wei D."/>
            <person name="Dai S."/>
            <person name="Zhou R."/>
        </authorList>
    </citation>
    <scope>NUCLEOTIDE SEQUENCE [LARGE SCALE GENOMIC DNA]</scope>
    <source>
        <strain evidence="1">BV-YZ2020</strain>
    </source>
</reference>